<keyword evidence="2" id="KW-1185">Reference proteome</keyword>
<dbReference type="EMBL" id="BGZK01000947">
    <property type="protein sequence ID" value="GBP66096.1"/>
    <property type="molecule type" value="Genomic_DNA"/>
</dbReference>
<reference evidence="1 2" key="1">
    <citation type="journal article" date="2019" name="Commun. Biol.">
        <title>The bagworm genome reveals a unique fibroin gene that provides high tensile strength.</title>
        <authorList>
            <person name="Kono N."/>
            <person name="Nakamura H."/>
            <person name="Ohtoshi R."/>
            <person name="Tomita M."/>
            <person name="Numata K."/>
            <person name="Arakawa K."/>
        </authorList>
    </citation>
    <scope>NUCLEOTIDE SEQUENCE [LARGE SCALE GENOMIC DNA]</scope>
</reference>
<sequence length="117" mass="13318">MFLYIQYLQNYVSQTLTTRVGQVPYVMRGRAGGHAKLDFNISSPVRGNFVLAASLHYLKVIETPPCTMLRATSIAMSGRPPPAARRAPPYRIIRTTFWAQTMRVLNYACLFKYCLQI</sequence>
<gene>
    <name evidence="1" type="ORF">EVAR_37558_1</name>
</gene>
<dbReference type="Proteomes" id="UP000299102">
    <property type="component" value="Unassembled WGS sequence"/>
</dbReference>
<protein>
    <submittedName>
        <fullName evidence="1">Uncharacterized protein</fullName>
    </submittedName>
</protein>
<proteinExistence type="predicted"/>
<evidence type="ECO:0000313" key="2">
    <source>
        <dbReference type="Proteomes" id="UP000299102"/>
    </source>
</evidence>
<accession>A0A4C1XQ82</accession>
<evidence type="ECO:0000313" key="1">
    <source>
        <dbReference type="EMBL" id="GBP66096.1"/>
    </source>
</evidence>
<name>A0A4C1XQ82_EUMVA</name>
<comment type="caution">
    <text evidence="1">The sequence shown here is derived from an EMBL/GenBank/DDBJ whole genome shotgun (WGS) entry which is preliminary data.</text>
</comment>
<dbReference type="AlphaFoldDB" id="A0A4C1XQ82"/>
<organism evidence="1 2">
    <name type="scientific">Eumeta variegata</name>
    <name type="common">Bagworm moth</name>
    <name type="synonym">Eumeta japonica</name>
    <dbReference type="NCBI Taxonomy" id="151549"/>
    <lineage>
        <taxon>Eukaryota</taxon>
        <taxon>Metazoa</taxon>
        <taxon>Ecdysozoa</taxon>
        <taxon>Arthropoda</taxon>
        <taxon>Hexapoda</taxon>
        <taxon>Insecta</taxon>
        <taxon>Pterygota</taxon>
        <taxon>Neoptera</taxon>
        <taxon>Endopterygota</taxon>
        <taxon>Lepidoptera</taxon>
        <taxon>Glossata</taxon>
        <taxon>Ditrysia</taxon>
        <taxon>Tineoidea</taxon>
        <taxon>Psychidae</taxon>
        <taxon>Oiketicinae</taxon>
        <taxon>Eumeta</taxon>
    </lineage>
</organism>